<dbReference type="NCBIfam" id="NF003588">
    <property type="entry name" value="PRK05254.1-1"/>
    <property type="match status" value="1"/>
</dbReference>
<accession>A0A8H3WXH3</accession>
<dbReference type="PANTHER" id="PTHR11264:SF0">
    <property type="entry name" value="URACIL-DNA GLYCOSYLASE"/>
    <property type="match status" value="1"/>
</dbReference>
<proteinExistence type="inferred from homology"/>
<dbReference type="GO" id="GO:0005739">
    <property type="term" value="C:mitochondrion"/>
    <property type="evidence" value="ECO:0007669"/>
    <property type="project" value="UniProtKB-SubCell"/>
</dbReference>
<evidence type="ECO:0000256" key="6">
    <source>
        <dbReference type="ARBA" id="ARBA00023242"/>
    </source>
</evidence>
<dbReference type="NCBIfam" id="TIGR00628">
    <property type="entry name" value="ung"/>
    <property type="match status" value="1"/>
</dbReference>
<evidence type="ECO:0000256" key="7">
    <source>
        <dbReference type="HAMAP-Rule" id="MF_03166"/>
    </source>
</evidence>
<dbReference type="Proteomes" id="UP000439903">
    <property type="component" value="Unassembled WGS sequence"/>
</dbReference>
<dbReference type="SMART" id="SM00986">
    <property type="entry name" value="UDG"/>
    <property type="match status" value="1"/>
</dbReference>
<dbReference type="SMART" id="SM00987">
    <property type="entry name" value="UreE_C"/>
    <property type="match status" value="1"/>
</dbReference>
<comment type="subcellular location">
    <subcellularLocation>
        <location evidence="7">Mitochondrion</location>
    </subcellularLocation>
    <subcellularLocation>
        <location evidence="7">Nucleus</location>
    </subcellularLocation>
</comment>
<evidence type="ECO:0000256" key="3">
    <source>
        <dbReference type="ARBA" id="ARBA00022801"/>
    </source>
</evidence>
<dbReference type="NCBIfam" id="NF003591">
    <property type="entry name" value="PRK05254.1-4"/>
    <property type="match status" value="1"/>
</dbReference>
<name>A0A8H3WXH3_GIGMA</name>
<evidence type="ECO:0000256" key="9">
    <source>
        <dbReference type="RuleBase" id="RU003780"/>
    </source>
</evidence>
<dbReference type="InterPro" id="IPR005122">
    <property type="entry name" value="Uracil-DNA_glycosylase-like"/>
</dbReference>
<evidence type="ECO:0000256" key="8">
    <source>
        <dbReference type="PROSITE-ProRule" id="PRU10072"/>
    </source>
</evidence>
<dbReference type="InterPro" id="IPR002043">
    <property type="entry name" value="UDG_fam1"/>
</dbReference>
<sequence>MFTQHFRVTLLNCVISFPNLGRSLLKRENDLMCANVKFRNDALIEFRNLTKMSKRKDVHDDSSQDSNKKQKTTSSKQAFLTSWIKQPSQPSSDSSENVITKVTGKMNEEMKKLLQIELETMDNEWLKALVNEIQKPYFVELKKFLFTEKSNNKKLFPPDPQIYSWSRYTPPSIVKVVILGQDPYHNDRQAHGLCFSVPHNVPPPPSLLNIYKGLKNDISTFQVPKHGCLVNWAKSGVLLLNTSLTVRAHEPASHSGKGWEKFTDAVIQYLNERKSGLVFMLWGSHAIKKGKAINKTKHLVLEAVHPSPLSAHHGFLDCHHWSKANKYLKDHGKEEIEWNCLAENKNVPIPSNSDLSNNEKID</sequence>
<feature type="compositionally biased region" description="Basic and acidic residues" evidence="10">
    <location>
        <begin position="55"/>
        <end position="68"/>
    </location>
</feature>
<dbReference type="Gene3D" id="3.40.470.10">
    <property type="entry name" value="Uracil-DNA glycosylase-like domain"/>
    <property type="match status" value="1"/>
</dbReference>
<comment type="caution">
    <text evidence="12">The sequence shown here is derived from an EMBL/GenBank/DDBJ whole genome shotgun (WGS) entry which is preliminary data.</text>
</comment>
<comment type="similarity">
    <text evidence="1 7 9">Belongs to the uracil-DNA glycosylase (UDG) superfamily. UNG family.</text>
</comment>
<evidence type="ECO:0000256" key="4">
    <source>
        <dbReference type="ARBA" id="ARBA00023128"/>
    </source>
</evidence>
<evidence type="ECO:0000313" key="13">
    <source>
        <dbReference type="Proteomes" id="UP000439903"/>
    </source>
</evidence>
<evidence type="ECO:0000259" key="11">
    <source>
        <dbReference type="SMART" id="SM00986"/>
    </source>
</evidence>
<feature type="domain" description="Uracil-DNA glycosylase-like" evidence="11">
    <location>
        <begin position="167"/>
        <end position="328"/>
    </location>
</feature>
<feature type="active site" description="Proton acceptor" evidence="7 8">
    <location>
        <position position="182"/>
    </location>
</feature>
<dbReference type="GO" id="GO:0097510">
    <property type="term" value="P:base-excision repair, AP site formation via deaminated base removal"/>
    <property type="evidence" value="ECO:0007669"/>
    <property type="project" value="TreeGrafter"/>
</dbReference>
<dbReference type="EMBL" id="WTPW01002951">
    <property type="protein sequence ID" value="KAF0358891.1"/>
    <property type="molecule type" value="Genomic_DNA"/>
</dbReference>
<reference evidence="12 13" key="1">
    <citation type="journal article" date="2019" name="Environ. Microbiol.">
        <title>At the nexus of three kingdoms: the genome of the mycorrhizal fungus Gigaspora margarita provides insights into plant, endobacterial and fungal interactions.</title>
        <authorList>
            <person name="Venice F."/>
            <person name="Ghignone S."/>
            <person name="Salvioli di Fossalunga A."/>
            <person name="Amselem J."/>
            <person name="Novero M."/>
            <person name="Xianan X."/>
            <person name="Sedzielewska Toro K."/>
            <person name="Morin E."/>
            <person name="Lipzen A."/>
            <person name="Grigoriev I.V."/>
            <person name="Henrissat B."/>
            <person name="Martin F.M."/>
            <person name="Bonfante P."/>
        </authorList>
    </citation>
    <scope>NUCLEOTIDE SEQUENCE [LARGE SCALE GENOMIC DNA]</scope>
    <source>
        <strain evidence="12 13">BEG34</strain>
    </source>
</reference>
<keyword evidence="5 7" id="KW-0234">DNA repair</keyword>
<dbReference type="Pfam" id="PF03167">
    <property type="entry name" value="UDG"/>
    <property type="match status" value="1"/>
</dbReference>
<dbReference type="NCBIfam" id="NF003589">
    <property type="entry name" value="PRK05254.1-2"/>
    <property type="match status" value="1"/>
</dbReference>
<evidence type="ECO:0000256" key="10">
    <source>
        <dbReference type="SAM" id="MobiDB-lite"/>
    </source>
</evidence>
<keyword evidence="4 7" id="KW-0496">Mitochondrion</keyword>
<dbReference type="InterPro" id="IPR036895">
    <property type="entry name" value="Uracil-DNA_glycosylase-like_sf"/>
</dbReference>
<gene>
    <name evidence="7" type="primary">UNG1</name>
    <name evidence="12" type="ORF">F8M41_014396</name>
</gene>
<dbReference type="SUPFAM" id="SSF52141">
    <property type="entry name" value="Uracil-DNA glycosylase-like"/>
    <property type="match status" value="1"/>
</dbReference>
<comment type="catalytic activity">
    <reaction evidence="7 9">
        <text>Hydrolyzes single-stranded DNA or mismatched double-stranded DNA and polynucleotides, releasing free uracil.</text>
        <dbReference type="EC" id="3.2.2.27"/>
    </reaction>
</comment>
<dbReference type="GO" id="GO:0004844">
    <property type="term" value="F:uracil DNA N-glycosylase activity"/>
    <property type="evidence" value="ECO:0007669"/>
    <property type="project" value="UniProtKB-UniRule"/>
</dbReference>
<feature type="region of interest" description="Disordered" evidence="10">
    <location>
        <begin position="55"/>
        <end position="76"/>
    </location>
</feature>
<dbReference type="HAMAP" id="MF_00148">
    <property type="entry name" value="UDG"/>
    <property type="match status" value="1"/>
</dbReference>
<keyword evidence="6 7" id="KW-0539">Nucleus</keyword>
<keyword evidence="2 7" id="KW-0227">DNA damage</keyword>
<evidence type="ECO:0000256" key="2">
    <source>
        <dbReference type="ARBA" id="ARBA00022763"/>
    </source>
</evidence>
<keyword evidence="3 7" id="KW-0378">Hydrolase</keyword>
<dbReference type="OrthoDB" id="10031947at2759"/>
<organism evidence="12 13">
    <name type="scientific">Gigaspora margarita</name>
    <dbReference type="NCBI Taxonomy" id="4874"/>
    <lineage>
        <taxon>Eukaryota</taxon>
        <taxon>Fungi</taxon>
        <taxon>Fungi incertae sedis</taxon>
        <taxon>Mucoromycota</taxon>
        <taxon>Glomeromycotina</taxon>
        <taxon>Glomeromycetes</taxon>
        <taxon>Diversisporales</taxon>
        <taxon>Gigasporaceae</taxon>
        <taxon>Gigaspora</taxon>
    </lineage>
</organism>
<evidence type="ECO:0000313" key="12">
    <source>
        <dbReference type="EMBL" id="KAF0358891.1"/>
    </source>
</evidence>
<evidence type="ECO:0000256" key="5">
    <source>
        <dbReference type="ARBA" id="ARBA00023204"/>
    </source>
</evidence>
<dbReference type="EC" id="3.2.2.27" evidence="7 9"/>
<protein>
    <recommendedName>
        <fullName evidence="7 9">Uracil-DNA glycosylase</fullName>
        <shortName evidence="7">UDG</shortName>
        <ecNumber evidence="7 9">3.2.2.27</ecNumber>
    </recommendedName>
</protein>
<dbReference type="GO" id="GO:0005634">
    <property type="term" value="C:nucleus"/>
    <property type="evidence" value="ECO:0007669"/>
    <property type="project" value="UniProtKB-SubCell"/>
</dbReference>
<comment type="function">
    <text evidence="7 9">Excises uracil residues from the DNA which can arise as a result of misincorporation of dUMP residues by DNA polymerase or due to deamination of cytosine.</text>
</comment>
<dbReference type="AlphaFoldDB" id="A0A8H3WXH3"/>
<dbReference type="PANTHER" id="PTHR11264">
    <property type="entry name" value="URACIL-DNA GLYCOSYLASE"/>
    <property type="match status" value="1"/>
</dbReference>
<dbReference type="InterPro" id="IPR018085">
    <property type="entry name" value="Ura-DNA_Glyclase_AS"/>
</dbReference>
<dbReference type="PROSITE" id="PS00130">
    <property type="entry name" value="U_DNA_GLYCOSYLASE"/>
    <property type="match status" value="1"/>
</dbReference>
<keyword evidence="13" id="KW-1185">Reference proteome</keyword>
<dbReference type="FunFam" id="3.40.470.10:FF:000007">
    <property type="entry name" value="Uracil-DNA glycosylase"/>
    <property type="match status" value="1"/>
</dbReference>
<evidence type="ECO:0000256" key="1">
    <source>
        <dbReference type="ARBA" id="ARBA00008184"/>
    </source>
</evidence>
<dbReference type="CDD" id="cd10027">
    <property type="entry name" value="UDG-F1-like"/>
    <property type="match status" value="1"/>
</dbReference>
<dbReference type="NCBIfam" id="NF003592">
    <property type="entry name" value="PRK05254.1-5"/>
    <property type="match status" value="1"/>
</dbReference>